<dbReference type="InterPro" id="IPR036291">
    <property type="entry name" value="NAD(P)-bd_dom_sf"/>
</dbReference>
<evidence type="ECO:0000259" key="2">
    <source>
        <dbReference type="Pfam" id="PF01408"/>
    </source>
</evidence>
<evidence type="ECO:0000313" key="4">
    <source>
        <dbReference type="EMBL" id="MDW5595050.1"/>
    </source>
</evidence>
<comment type="caution">
    <text evidence="4">The sequence shown here is derived from an EMBL/GenBank/DDBJ whole genome shotgun (WGS) entry which is preliminary data.</text>
</comment>
<dbReference type="InterPro" id="IPR050463">
    <property type="entry name" value="Gfo/Idh/MocA_oxidrdct_glycsds"/>
</dbReference>
<dbReference type="PANTHER" id="PTHR43818:SF11">
    <property type="entry name" value="BCDNA.GH03377"/>
    <property type="match status" value="1"/>
</dbReference>
<dbReference type="Gene3D" id="3.30.360.10">
    <property type="entry name" value="Dihydrodipicolinate Reductase, domain 2"/>
    <property type="match status" value="1"/>
</dbReference>
<dbReference type="InterPro" id="IPR055170">
    <property type="entry name" value="GFO_IDH_MocA-like_dom"/>
</dbReference>
<dbReference type="Proteomes" id="UP001284601">
    <property type="component" value="Unassembled WGS sequence"/>
</dbReference>
<dbReference type="PANTHER" id="PTHR43818">
    <property type="entry name" value="BCDNA.GH03377"/>
    <property type="match status" value="1"/>
</dbReference>
<evidence type="ECO:0000259" key="3">
    <source>
        <dbReference type="Pfam" id="PF22725"/>
    </source>
</evidence>
<reference evidence="4 5" key="2">
    <citation type="submission" date="2023-10" db="EMBL/GenBank/DDBJ databases">
        <authorList>
            <person name="Han X.F."/>
        </authorList>
    </citation>
    <scope>NUCLEOTIDE SEQUENCE [LARGE SCALE GENOMIC DNA]</scope>
    <source>
        <strain evidence="4 5">KCTC 39840</strain>
    </source>
</reference>
<proteinExistence type="predicted"/>
<accession>A0ABU4HP79</accession>
<dbReference type="RefSeq" id="WP_318597384.1">
    <property type="nucleotide sequence ID" value="NZ_JAWSTH010000026.1"/>
</dbReference>
<dbReference type="Gene3D" id="3.40.50.720">
    <property type="entry name" value="NAD(P)-binding Rossmann-like Domain"/>
    <property type="match status" value="1"/>
</dbReference>
<dbReference type="EMBL" id="JAWSTH010000026">
    <property type="protein sequence ID" value="MDW5595050.1"/>
    <property type="molecule type" value="Genomic_DNA"/>
</dbReference>
<dbReference type="InterPro" id="IPR000683">
    <property type="entry name" value="Gfo/Idh/MocA-like_OxRdtase_N"/>
</dbReference>
<dbReference type="Pfam" id="PF01408">
    <property type="entry name" value="GFO_IDH_MocA"/>
    <property type="match status" value="1"/>
</dbReference>
<reference evidence="5" key="1">
    <citation type="submission" date="2023-07" db="EMBL/GenBank/DDBJ databases">
        <title>Conexibacter stalactiti sp. nov., isolated from stalactites in a lava cave and emended description of the genus Conexibacter.</title>
        <authorList>
            <person name="Lee S.D."/>
        </authorList>
    </citation>
    <scope>NUCLEOTIDE SEQUENCE [LARGE SCALE GENOMIC DNA]</scope>
    <source>
        <strain evidence="5">KCTC 39840</strain>
    </source>
</reference>
<gene>
    <name evidence="4" type="ORF">R7226_11915</name>
</gene>
<dbReference type="SUPFAM" id="SSF51735">
    <property type="entry name" value="NAD(P)-binding Rossmann-fold domains"/>
    <property type="match status" value="1"/>
</dbReference>
<sequence length="407" mass="43239">MEREESLSTAPGARGEPVEIGVGMIGHGFIGRAHSIALRKLEWAATVPSLRPRLVAICGRDGAATESAARRFGYERASTDWRDLIADPAIGLVSNGGPNGLHAEPTIAAARAGKHVLCEKPLGRDADEAYEIWTAVARAGAVHMAGFNFRFFPAVALAQRLIADGALGEIRHFRARYLQSWLVDPAAPVTWRLDGAAAGSGALGDLGSHVVDLARHLVGEPAAVTARTATFVGERPGGHVDVDDAFAATVAFEQGAIGTLEGSRVAPGRKNQLAFEVNGTRGSLAFDQERMNELQVHLPEAPEAGEHGSAAPAGMAAAGFRRVLVSEQHHPFLAQSWPAGHTIGWEDSFVFEFEHLLRAIGDGTQVGPLGADFEDGYRCAEVCDAIARAARTGTEQQISYRDLDDHT</sequence>
<dbReference type="SUPFAM" id="SSF55347">
    <property type="entry name" value="Glyceraldehyde-3-phosphate dehydrogenase-like, C-terminal domain"/>
    <property type="match status" value="1"/>
</dbReference>
<dbReference type="Pfam" id="PF22725">
    <property type="entry name" value="GFO_IDH_MocA_C3"/>
    <property type="match status" value="1"/>
</dbReference>
<keyword evidence="1" id="KW-0560">Oxidoreductase</keyword>
<evidence type="ECO:0000313" key="5">
    <source>
        <dbReference type="Proteomes" id="UP001284601"/>
    </source>
</evidence>
<feature type="domain" description="Gfo/Idh/MocA-like oxidoreductase N-terminal" evidence="2">
    <location>
        <begin position="20"/>
        <end position="147"/>
    </location>
</feature>
<keyword evidence="5" id="KW-1185">Reference proteome</keyword>
<feature type="domain" description="GFO/IDH/MocA-like oxidoreductase" evidence="3">
    <location>
        <begin position="157"/>
        <end position="284"/>
    </location>
</feature>
<name>A0ABU4HP79_9ACTN</name>
<evidence type="ECO:0000256" key="1">
    <source>
        <dbReference type="ARBA" id="ARBA00023002"/>
    </source>
</evidence>
<protein>
    <submittedName>
        <fullName evidence="4">Gfo/Idh/MocA family oxidoreductase</fullName>
    </submittedName>
</protein>
<organism evidence="4 5">
    <name type="scientific">Conexibacter stalactiti</name>
    <dbReference type="NCBI Taxonomy" id="1940611"/>
    <lineage>
        <taxon>Bacteria</taxon>
        <taxon>Bacillati</taxon>
        <taxon>Actinomycetota</taxon>
        <taxon>Thermoleophilia</taxon>
        <taxon>Solirubrobacterales</taxon>
        <taxon>Conexibacteraceae</taxon>
        <taxon>Conexibacter</taxon>
    </lineage>
</organism>